<evidence type="ECO:0000256" key="2">
    <source>
        <dbReference type="ARBA" id="ARBA00022692"/>
    </source>
</evidence>
<organism evidence="9 10">
    <name type="scientific">Phaeosphaeria nodorum (strain SN15 / ATCC MYA-4574 / FGSC 10173)</name>
    <name type="common">Glume blotch fungus</name>
    <name type="synonym">Parastagonospora nodorum</name>
    <dbReference type="NCBI Taxonomy" id="321614"/>
    <lineage>
        <taxon>Eukaryota</taxon>
        <taxon>Fungi</taxon>
        <taxon>Dikarya</taxon>
        <taxon>Ascomycota</taxon>
        <taxon>Pezizomycotina</taxon>
        <taxon>Dothideomycetes</taxon>
        <taxon>Pleosporomycetidae</taxon>
        <taxon>Pleosporales</taxon>
        <taxon>Pleosporineae</taxon>
        <taxon>Phaeosphaeriaceae</taxon>
        <taxon>Parastagonospora</taxon>
    </lineage>
</organism>
<keyword evidence="3 7" id="KW-1133">Transmembrane helix</keyword>
<proteinExistence type="inferred from homology"/>
<dbReference type="EMBL" id="CP069023">
    <property type="protein sequence ID" value="QRC90784.1"/>
    <property type="molecule type" value="Genomic_DNA"/>
</dbReference>
<keyword evidence="2 7" id="KW-0812">Transmembrane</keyword>
<protein>
    <recommendedName>
        <fullName evidence="8">Rhodopsin domain-containing protein</fullName>
    </recommendedName>
</protein>
<accession>A0A7U2ETH7</accession>
<keyword evidence="4 7" id="KW-0472">Membrane</keyword>
<name>A0A7U2ETH7_PHANO</name>
<evidence type="ECO:0000313" key="9">
    <source>
        <dbReference type="EMBL" id="QRC90784.1"/>
    </source>
</evidence>
<dbReference type="AlphaFoldDB" id="A0A7U2ETH7"/>
<evidence type="ECO:0000256" key="3">
    <source>
        <dbReference type="ARBA" id="ARBA00022989"/>
    </source>
</evidence>
<dbReference type="VEuPathDB" id="FungiDB:JI435_003020"/>
<dbReference type="InterPro" id="IPR049326">
    <property type="entry name" value="Rhodopsin_dom_fungi"/>
</dbReference>
<keyword evidence="10" id="KW-1185">Reference proteome</keyword>
<comment type="similarity">
    <text evidence="5">Belongs to the SAT4 family.</text>
</comment>
<feature type="transmembrane region" description="Helical" evidence="7">
    <location>
        <begin position="119"/>
        <end position="140"/>
    </location>
</feature>
<evidence type="ECO:0000256" key="6">
    <source>
        <dbReference type="SAM" id="MobiDB-lite"/>
    </source>
</evidence>
<dbReference type="PANTHER" id="PTHR33048:SF47">
    <property type="entry name" value="INTEGRAL MEMBRANE PROTEIN-RELATED"/>
    <property type="match status" value="1"/>
</dbReference>
<evidence type="ECO:0000256" key="7">
    <source>
        <dbReference type="SAM" id="Phobius"/>
    </source>
</evidence>
<comment type="subcellular location">
    <subcellularLocation>
        <location evidence="1">Membrane</location>
        <topology evidence="1">Multi-pass membrane protein</topology>
    </subcellularLocation>
</comment>
<feature type="compositionally biased region" description="Polar residues" evidence="6">
    <location>
        <begin position="309"/>
        <end position="331"/>
    </location>
</feature>
<feature type="transmembrane region" description="Helical" evidence="7">
    <location>
        <begin position="152"/>
        <end position="179"/>
    </location>
</feature>
<feature type="transmembrane region" description="Helical" evidence="7">
    <location>
        <begin position="69"/>
        <end position="88"/>
    </location>
</feature>
<evidence type="ECO:0000259" key="8">
    <source>
        <dbReference type="Pfam" id="PF20684"/>
    </source>
</evidence>
<sequence length="389" mass="43328">MSGNRQLEGALNSTSPWYGWSGNGQRGMTGNRQPELYAAALITYTAAATALVLRMVARRTMRMRMVWEDYLAIVAFLVGSGFTFISLYKMRWGLGKHIYELDPNMDVEHHYFLELWFDMWFYTFSVGLSKFVILGFYWRLFSRSFIRLPIRILFGCSTAWIVARVFLTCLQCIPIHTFWDRGTLRSRSCFLTPMATLCAAAIPHLIIEVAILVCPLVEIWRLHLTTAKKMAVGAMFASGFLVCCSAMGTIIHTVSLNQHTAEADVTWDGLDDQIWAVCDVNLASLSTSLPLLRPVFHKFGGIFSGLGTSSGQRSNGGTNPSPTRTFGSGPSSGRPRLEGEDDDSMIEFANEGNCKAYALHDMSASHNSDIETGDCIHVQTEMTVEYGKA</sequence>
<dbReference type="GO" id="GO:0016020">
    <property type="term" value="C:membrane"/>
    <property type="evidence" value="ECO:0007669"/>
    <property type="project" value="UniProtKB-SubCell"/>
</dbReference>
<dbReference type="InterPro" id="IPR052337">
    <property type="entry name" value="SAT4-like"/>
</dbReference>
<feature type="transmembrane region" description="Helical" evidence="7">
    <location>
        <begin position="36"/>
        <end position="57"/>
    </location>
</feature>
<dbReference type="Pfam" id="PF20684">
    <property type="entry name" value="Fung_rhodopsin"/>
    <property type="match status" value="1"/>
</dbReference>
<feature type="domain" description="Rhodopsin" evidence="8">
    <location>
        <begin position="53"/>
        <end position="297"/>
    </location>
</feature>
<dbReference type="PANTHER" id="PTHR33048">
    <property type="entry name" value="PTH11-LIKE INTEGRAL MEMBRANE PROTEIN (AFU_ORTHOLOGUE AFUA_5G11245)"/>
    <property type="match status" value="1"/>
</dbReference>
<dbReference type="OrthoDB" id="2496787at2759"/>
<evidence type="ECO:0000256" key="4">
    <source>
        <dbReference type="ARBA" id="ARBA00023136"/>
    </source>
</evidence>
<evidence type="ECO:0000256" key="1">
    <source>
        <dbReference type="ARBA" id="ARBA00004141"/>
    </source>
</evidence>
<feature type="transmembrane region" description="Helical" evidence="7">
    <location>
        <begin position="199"/>
        <end position="220"/>
    </location>
</feature>
<dbReference type="Proteomes" id="UP000663193">
    <property type="component" value="Chromosome 1"/>
</dbReference>
<feature type="transmembrane region" description="Helical" evidence="7">
    <location>
        <begin position="232"/>
        <end position="254"/>
    </location>
</feature>
<reference evidence="10" key="1">
    <citation type="journal article" date="2021" name="BMC Genomics">
        <title>Chromosome-level genome assembly and manually-curated proteome of model necrotroph Parastagonospora nodorum Sn15 reveals a genome-wide trove of candidate effector homologs, and redundancy of virulence-related functions within an accessory chromosome.</title>
        <authorList>
            <person name="Bertazzoni S."/>
            <person name="Jones D.A.B."/>
            <person name="Phan H.T."/>
            <person name="Tan K.-C."/>
            <person name="Hane J.K."/>
        </authorList>
    </citation>
    <scope>NUCLEOTIDE SEQUENCE [LARGE SCALE GENOMIC DNA]</scope>
    <source>
        <strain evidence="10">SN15 / ATCC MYA-4574 / FGSC 10173)</strain>
    </source>
</reference>
<feature type="region of interest" description="Disordered" evidence="6">
    <location>
        <begin position="309"/>
        <end position="340"/>
    </location>
</feature>
<evidence type="ECO:0000313" key="10">
    <source>
        <dbReference type="Proteomes" id="UP000663193"/>
    </source>
</evidence>
<evidence type="ECO:0000256" key="5">
    <source>
        <dbReference type="ARBA" id="ARBA00038359"/>
    </source>
</evidence>
<gene>
    <name evidence="9" type="ORF">JI435_003020</name>
</gene>